<keyword evidence="4" id="KW-1185">Reference proteome</keyword>
<evidence type="ECO:0000313" key="2">
    <source>
        <dbReference type="EMBL" id="BCV43475.1"/>
    </source>
</evidence>
<dbReference type="Pfam" id="PF00027">
    <property type="entry name" value="cNMP_binding"/>
    <property type="match status" value="1"/>
</dbReference>
<name>A0A379Z6N4_9GAMM</name>
<accession>A0A379Z6N4</accession>
<evidence type="ECO:0000313" key="4">
    <source>
        <dbReference type="Proteomes" id="UP000254069"/>
    </source>
</evidence>
<feature type="domain" description="Cyclic nucleotide-binding" evidence="1">
    <location>
        <begin position="36"/>
        <end position="121"/>
    </location>
</feature>
<dbReference type="CDD" id="cd00038">
    <property type="entry name" value="CAP_ED"/>
    <property type="match status" value="1"/>
</dbReference>
<keyword evidence="3" id="KW-0238">DNA-binding</keyword>
<gene>
    <name evidence="3" type="ORF">NCTC10738_01135</name>
    <name evidence="2" type="ORF">TUM17379_04930</name>
</gene>
<reference evidence="3 4" key="1">
    <citation type="submission" date="2018-06" db="EMBL/GenBank/DDBJ databases">
        <authorList>
            <consortium name="Pathogen Informatics"/>
            <person name="Doyle S."/>
        </authorList>
    </citation>
    <scope>NUCLEOTIDE SEQUENCE [LARGE SCALE GENOMIC DNA]</scope>
    <source>
        <strain evidence="3 4">NCTC10738</strain>
    </source>
</reference>
<dbReference type="AlphaFoldDB" id="A0A379Z6N4"/>
<dbReference type="EMBL" id="UGYO01000001">
    <property type="protein sequence ID" value="SUI56457.1"/>
    <property type="molecule type" value="Genomic_DNA"/>
</dbReference>
<dbReference type="EMBL" id="AP024613">
    <property type="protein sequence ID" value="BCV43475.1"/>
    <property type="molecule type" value="Genomic_DNA"/>
</dbReference>
<evidence type="ECO:0000259" key="1">
    <source>
        <dbReference type="Pfam" id="PF00027"/>
    </source>
</evidence>
<dbReference type="RefSeq" id="WP_025009282.1">
    <property type="nucleotide sequence ID" value="NZ_AP024609.1"/>
</dbReference>
<organism evidence="3 4">
    <name type="scientific">Shewanella algae</name>
    <dbReference type="NCBI Taxonomy" id="38313"/>
    <lineage>
        <taxon>Bacteria</taxon>
        <taxon>Pseudomonadati</taxon>
        <taxon>Pseudomonadota</taxon>
        <taxon>Gammaproteobacteria</taxon>
        <taxon>Alteromonadales</taxon>
        <taxon>Shewanellaceae</taxon>
        <taxon>Shewanella</taxon>
    </lineage>
</organism>
<dbReference type="Gene3D" id="2.60.120.10">
    <property type="entry name" value="Jelly Rolls"/>
    <property type="match status" value="1"/>
</dbReference>
<evidence type="ECO:0000313" key="3">
    <source>
        <dbReference type="EMBL" id="SUI56457.1"/>
    </source>
</evidence>
<sequence>MQLQPYSTGRFSAHLKQSHQAFCDAMLECCGQSQLLQAGEDLLSQGRELTHMCLVPEGRVSMNICAVNGRRFQLGELDCDWHLFGEMEFFTATSCQWSVVAEEPMEIRQLCLKKVRQMLLQQPEFTLFFASALAWDYQDSLDIYTNRLLHPISYNIAFDLLRRQHEEVMLGSCGSPDQEAERFGTSGRVYRRAVKELIDKGLVIKQGALLKIANLQALQDFVDKA</sequence>
<dbReference type="GO" id="GO:0003677">
    <property type="term" value="F:DNA binding"/>
    <property type="evidence" value="ECO:0007669"/>
    <property type="project" value="UniProtKB-KW"/>
</dbReference>
<dbReference type="InterPro" id="IPR000595">
    <property type="entry name" value="cNMP-bd_dom"/>
</dbReference>
<dbReference type="GeneID" id="93807555"/>
<dbReference type="InterPro" id="IPR014710">
    <property type="entry name" value="RmlC-like_jellyroll"/>
</dbReference>
<dbReference type="Proteomes" id="UP000825078">
    <property type="component" value="Chromosome"/>
</dbReference>
<proteinExistence type="predicted"/>
<dbReference type="SUPFAM" id="SSF51206">
    <property type="entry name" value="cAMP-binding domain-like"/>
    <property type="match status" value="1"/>
</dbReference>
<reference evidence="2" key="2">
    <citation type="submission" date="2021-05" db="EMBL/GenBank/DDBJ databases">
        <title>Molecular characterization for Shewanella algae harboring chromosomal blaOXA-55-like strains isolated from clinical and environment sample.</title>
        <authorList>
            <person name="Ohama Y."/>
            <person name="Aoki K."/>
            <person name="Harada S."/>
            <person name="Moriya K."/>
            <person name="Ishii Y."/>
            <person name="Tateda K."/>
        </authorList>
    </citation>
    <scope>NUCLEOTIDE SEQUENCE</scope>
    <source>
        <strain evidence="2">TUM17379</strain>
    </source>
</reference>
<dbReference type="InterPro" id="IPR018490">
    <property type="entry name" value="cNMP-bd_dom_sf"/>
</dbReference>
<protein>
    <submittedName>
        <fullName evidence="3">DNA-binding transcriptional activator YeiL</fullName>
    </submittedName>
    <submittedName>
        <fullName evidence="2">N-ribosylnicotinamide CRP regulator</fullName>
    </submittedName>
</protein>
<dbReference type="Proteomes" id="UP000254069">
    <property type="component" value="Unassembled WGS sequence"/>
</dbReference>